<evidence type="ECO:0000313" key="2">
    <source>
        <dbReference type="Proteomes" id="UP000277811"/>
    </source>
</evidence>
<dbReference type="Proteomes" id="UP000277811">
    <property type="component" value="Unassembled WGS sequence"/>
</dbReference>
<gene>
    <name evidence="1" type="ORF">LUCI_1781</name>
</gene>
<evidence type="ECO:0000313" key="1">
    <source>
        <dbReference type="EMBL" id="VBB06545.1"/>
    </source>
</evidence>
<accession>A0A498R5Z7</accession>
<protein>
    <recommendedName>
        <fullName evidence="3">DUF1385 domain-containing protein</fullName>
    </recommendedName>
</protein>
<reference evidence="1 2" key="1">
    <citation type="submission" date="2018-06" db="EMBL/GenBank/DDBJ databases">
        <authorList>
            <person name="Strepis N."/>
        </authorList>
    </citation>
    <scope>NUCLEOTIDE SEQUENCE [LARGE SCALE GENOMIC DNA]</scope>
    <source>
        <strain evidence="1">LUCI</strain>
    </source>
</reference>
<keyword evidence="2" id="KW-1185">Reference proteome</keyword>
<organism evidence="1 2">
    <name type="scientific">Lucifera butyrica</name>
    <dbReference type="NCBI Taxonomy" id="1351585"/>
    <lineage>
        <taxon>Bacteria</taxon>
        <taxon>Bacillati</taxon>
        <taxon>Bacillota</taxon>
        <taxon>Negativicutes</taxon>
        <taxon>Veillonellales</taxon>
        <taxon>Veillonellaceae</taxon>
        <taxon>Lucifera</taxon>
    </lineage>
</organism>
<dbReference type="PANTHER" id="PTHR42867">
    <property type="entry name" value="MEMBRANE PROTEIN-RELATED"/>
    <property type="match status" value="1"/>
</dbReference>
<name>A0A498R5Z7_9FIRM</name>
<dbReference type="PANTHER" id="PTHR42867:SF1">
    <property type="entry name" value="MEMBRANE PROTEIN-RELATED"/>
    <property type="match status" value="1"/>
</dbReference>
<dbReference type="EMBL" id="UPPP01000065">
    <property type="protein sequence ID" value="VBB06545.1"/>
    <property type="molecule type" value="Genomic_DNA"/>
</dbReference>
<dbReference type="AlphaFoldDB" id="A0A498R5Z7"/>
<evidence type="ECO:0008006" key="3">
    <source>
        <dbReference type="Google" id="ProtNLM"/>
    </source>
</evidence>
<dbReference type="InterPro" id="IPR010787">
    <property type="entry name" value="DUF1385"/>
</dbReference>
<dbReference type="Pfam" id="PF07136">
    <property type="entry name" value="DUF1385"/>
    <property type="match status" value="1"/>
</dbReference>
<sequence>MAKPKVYIGGQAVIEGVMMRGPGYIATAVREPSGEITVRKDAVTSVTERYPILKKPLLRGVVALVESLIYGLKSLSFSAQAAGEEGEELTAKEIAVTMVVSLGLAIVLFVIIPTYAAKYIHSTITDSRVLNLLEGILRLVIFLAYILGISLMKDIKRVFEYHGAEHKTIYAYEAGVPLDVDHVRPFSTLHPRCGTNFLLIVMVVSILMFAFLGWPDLWLRIVSRIVLLPVIAGISYEIIRFAGRSEQKWVTCAITPGLWLQKLTTREPSDDQIEVAIRALEAVRPVPEEAMATAGAGEENKEENVDA</sequence>
<proteinExistence type="predicted"/>